<dbReference type="InterPro" id="IPR012908">
    <property type="entry name" value="PGAP1-ab_dom-like"/>
</dbReference>
<dbReference type="KEGG" id="gtt:GUITHDRAFT_86917"/>
<reference evidence="5" key="2">
    <citation type="submission" date="2012-11" db="EMBL/GenBank/DDBJ databases">
        <authorList>
            <person name="Kuo A."/>
            <person name="Curtis B.A."/>
            <person name="Tanifuji G."/>
            <person name="Burki F."/>
            <person name="Gruber A."/>
            <person name="Irimia M."/>
            <person name="Maruyama S."/>
            <person name="Arias M.C."/>
            <person name="Ball S.G."/>
            <person name="Gile G.H."/>
            <person name="Hirakawa Y."/>
            <person name="Hopkins J.F."/>
            <person name="Rensing S.A."/>
            <person name="Schmutz J."/>
            <person name="Symeonidi A."/>
            <person name="Elias M."/>
            <person name="Eveleigh R.J."/>
            <person name="Herman E.K."/>
            <person name="Klute M.J."/>
            <person name="Nakayama T."/>
            <person name="Obornik M."/>
            <person name="Reyes-Prieto A."/>
            <person name="Armbrust E.V."/>
            <person name="Aves S.J."/>
            <person name="Beiko R.G."/>
            <person name="Coutinho P."/>
            <person name="Dacks J.B."/>
            <person name="Durnford D.G."/>
            <person name="Fast N.M."/>
            <person name="Green B.R."/>
            <person name="Grisdale C."/>
            <person name="Hempe F."/>
            <person name="Henrissat B."/>
            <person name="Hoppner M.P."/>
            <person name="Ishida K.-I."/>
            <person name="Kim E."/>
            <person name="Koreny L."/>
            <person name="Kroth P.G."/>
            <person name="Liu Y."/>
            <person name="Malik S.-B."/>
            <person name="Maier U.G."/>
            <person name="McRose D."/>
            <person name="Mock T."/>
            <person name="Neilson J.A."/>
            <person name="Onodera N.T."/>
            <person name="Poole A.M."/>
            <person name="Pritham E.J."/>
            <person name="Richards T.A."/>
            <person name="Rocap G."/>
            <person name="Roy S.W."/>
            <person name="Sarai C."/>
            <person name="Schaack S."/>
            <person name="Shirato S."/>
            <person name="Slamovits C.H."/>
            <person name="Spencer D.F."/>
            <person name="Suzuki S."/>
            <person name="Worden A.Z."/>
            <person name="Zauner S."/>
            <person name="Barry K."/>
            <person name="Bell C."/>
            <person name="Bharti A.K."/>
            <person name="Crow J.A."/>
            <person name="Grimwood J."/>
            <person name="Kramer R."/>
            <person name="Lindquist E."/>
            <person name="Lucas S."/>
            <person name="Salamov A."/>
            <person name="McFadden G.I."/>
            <person name="Lane C.E."/>
            <person name="Keeling P.J."/>
            <person name="Gray M.W."/>
            <person name="Grigoriev I.V."/>
            <person name="Archibald J.M."/>
        </authorList>
    </citation>
    <scope>NUCLEOTIDE SEQUENCE</scope>
    <source>
        <strain evidence="5">CCMP2712</strain>
    </source>
</reference>
<dbReference type="PANTHER" id="PTHR47909:SF2">
    <property type="entry name" value="GPI INOSITOL-DEACYLASE"/>
    <property type="match status" value="1"/>
</dbReference>
<keyword evidence="1" id="KW-0256">Endoplasmic reticulum</keyword>
<gene>
    <name evidence="3" type="ORF">GUITHDRAFT_86917</name>
</gene>
<accession>L1JBA7</accession>
<dbReference type="SUPFAM" id="SSF53474">
    <property type="entry name" value="alpha/beta-Hydrolases"/>
    <property type="match status" value="1"/>
</dbReference>
<dbReference type="OrthoDB" id="348976at2759"/>
<keyword evidence="1" id="KW-0813">Transport</keyword>
<dbReference type="GO" id="GO:0016788">
    <property type="term" value="F:hydrolase activity, acting on ester bonds"/>
    <property type="evidence" value="ECO:0007669"/>
    <property type="project" value="InterPro"/>
</dbReference>
<comment type="similarity">
    <text evidence="1">Belongs to the GPI inositol-deacylase family.</text>
</comment>
<dbReference type="RefSeq" id="XP_005832793.1">
    <property type="nucleotide sequence ID" value="XM_005832736.1"/>
</dbReference>
<dbReference type="InterPro" id="IPR029058">
    <property type="entry name" value="AB_hydrolase_fold"/>
</dbReference>
<organism evidence="3">
    <name type="scientific">Guillardia theta (strain CCMP2712)</name>
    <name type="common">Cryptophyte</name>
    <dbReference type="NCBI Taxonomy" id="905079"/>
    <lineage>
        <taxon>Eukaryota</taxon>
        <taxon>Cryptophyceae</taxon>
        <taxon>Pyrenomonadales</taxon>
        <taxon>Geminigeraceae</taxon>
        <taxon>Guillardia</taxon>
    </lineage>
</organism>
<dbReference type="EMBL" id="JH992997">
    <property type="protein sequence ID" value="EKX45813.1"/>
    <property type="molecule type" value="Genomic_DNA"/>
</dbReference>
<dbReference type="HOGENOM" id="CLU_065036_0_0_1"/>
<dbReference type="Pfam" id="PF07819">
    <property type="entry name" value="PGAP1"/>
    <property type="match status" value="1"/>
</dbReference>
<keyword evidence="5" id="KW-1185">Reference proteome</keyword>
<reference evidence="3 5" key="1">
    <citation type="journal article" date="2012" name="Nature">
        <title>Algal genomes reveal evolutionary mosaicism and the fate of nucleomorphs.</title>
        <authorList>
            <consortium name="DOE Joint Genome Institute"/>
            <person name="Curtis B.A."/>
            <person name="Tanifuji G."/>
            <person name="Burki F."/>
            <person name="Gruber A."/>
            <person name="Irimia M."/>
            <person name="Maruyama S."/>
            <person name="Arias M.C."/>
            <person name="Ball S.G."/>
            <person name="Gile G.H."/>
            <person name="Hirakawa Y."/>
            <person name="Hopkins J.F."/>
            <person name="Kuo A."/>
            <person name="Rensing S.A."/>
            <person name="Schmutz J."/>
            <person name="Symeonidi A."/>
            <person name="Elias M."/>
            <person name="Eveleigh R.J."/>
            <person name="Herman E.K."/>
            <person name="Klute M.J."/>
            <person name="Nakayama T."/>
            <person name="Obornik M."/>
            <person name="Reyes-Prieto A."/>
            <person name="Armbrust E.V."/>
            <person name="Aves S.J."/>
            <person name="Beiko R.G."/>
            <person name="Coutinho P."/>
            <person name="Dacks J.B."/>
            <person name="Durnford D.G."/>
            <person name="Fast N.M."/>
            <person name="Green B.R."/>
            <person name="Grisdale C.J."/>
            <person name="Hempel F."/>
            <person name="Henrissat B."/>
            <person name="Hoppner M.P."/>
            <person name="Ishida K."/>
            <person name="Kim E."/>
            <person name="Koreny L."/>
            <person name="Kroth P.G."/>
            <person name="Liu Y."/>
            <person name="Malik S.B."/>
            <person name="Maier U.G."/>
            <person name="McRose D."/>
            <person name="Mock T."/>
            <person name="Neilson J.A."/>
            <person name="Onodera N.T."/>
            <person name="Poole A.M."/>
            <person name="Pritham E.J."/>
            <person name="Richards T.A."/>
            <person name="Rocap G."/>
            <person name="Roy S.W."/>
            <person name="Sarai C."/>
            <person name="Schaack S."/>
            <person name="Shirato S."/>
            <person name="Slamovits C.H."/>
            <person name="Spencer D.F."/>
            <person name="Suzuki S."/>
            <person name="Worden A.Z."/>
            <person name="Zauner S."/>
            <person name="Barry K."/>
            <person name="Bell C."/>
            <person name="Bharti A.K."/>
            <person name="Crow J.A."/>
            <person name="Grimwood J."/>
            <person name="Kramer R."/>
            <person name="Lindquist E."/>
            <person name="Lucas S."/>
            <person name="Salamov A."/>
            <person name="McFadden G.I."/>
            <person name="Lane C.E."/>
            <person name="Keeling P.J."/>
            <person name="Gray M.W."/>
            <person name="Grigoriev I.V."/>
            <person name="Archibald J.M."/>
        </authorList>
    </citation>
    <scope>NUCLEOTIDE SEQUENCE</scope>
    <source>
        <strain evidence="3 5">CCMP2712</strain>
    </source>
</reference>
<dbReference type="GO" id="GO:0015031">
    <property type="term" value="P:protein transport"/>
    <property type="evidence" value="ECO:0007669"/>
    <property type="project" value="UniProtKB-KW"/>
</dbReference>
<comment type="subcellular location">
    <subcellularLocation>
        <location evidence="1">Endoplasmic reticulum membrane</location>
    </subcellularLocation>
</comment>
<dbReference type="EnsemblProtists" id="EKX45813">
    <property type="protein sequence ID" value="EKX45813"/>
    <property type="gene ID" value="GUITHDRAFT_86917"/>
</dbReference>
<keyword evidence="1" id="KW-0472">Membrane</keyword>
<evidence type="ECO:0000313" key="4">
    <source>
        <dbReference type="EnsemblProtists" id="EKX45813"/>
    </source>
</evidence>
<sequence>MKASDYHRSLTVIAILAFEAPIALCFQSSRISSALRTAHDLRRGVCQRPAVSGTRSCSPSSSLRACMPSHRVVILPGFGNAQEDYIDPFGCGFEQSITCALEKRGHQVQVMPLKRAQWLNVLWGIFTLSFWLGKSSPYEPGYGWYVNMARREISRAYEASNKTPVVVIGHSAGGWLGRAVLGDGTWRDEDTKTRIVDMISCFVSLGTPHSPPSSNAKDIMDMTRGALTWTHENLPGAFLAPRVPYVTVGSDLIPGDKEGARGSLGRSAYESYRLVCGEGSVLGDGVVPLQSSHLEGSTQVDLKCYHSISSPRMPEYEIRSTWYGSDSLIDSWLNVVGDAVSVSAKAPVLEERN</sequence>
<keyword evidence="1" id="KW-0378">Hydrolase</keyword>
<proteinExistence type="inferred from homology"/>
<keyword evidence="1" id="KW-0653">Protein transport</keyword>
<dbReference type="eggNOG" id="ENOG502QS8K">
    <property type="taxonomic scope" value="Eukaryota"/>
</dbReference>
<feature type="domain" description="GPI inositol-deacylase PGAP1-like alpha/beta" evidence="2">
    <location>
        <begin position="145"/>
        <end position="216"/>
    </location>
</feature>
<dbReference type="AlphaFoldDB" id="L1JBA7"/>
<reference evidence="4" key="3">
    <citation type="submission" date="2016-03" db="UniProtKB">
        <authorList>
            <consortium name="EnsemblProtists"/>
        </authorList>
    </citation>
    <scope>IDENTIFICATION</scope>
</reference>
<dbReference type="PaxDb" id="55529-EKX45813"/>
<dbReference type="OMA" id="GWISRIY"/>
<name>L1JBA7_GUITC</name>
<protein>
    <recommendedName>
        <fullName evidence="1">GPI inositol-deacylase</fullName>
        <ecNumber evidence="1">3.1.-.-</ecNumber>
    </recommendedName>
</protein>
<dbReference type="Proteomes" id="UP000011087">
    <property type="component" value="Unassembled WGS sequence"/>
</dbReference>
<comment type="function">
    <text evidence="1">Involved in inositol deacylation of GPI-anchored proteins which plays important roles in the quality control and ER-associated degradation of GPI-anchored proteins.</text>
</comment>
<evidence type="ECO:0000313" key="3">
    <source>
        <dbReference type="EMBL" id="EKX45813.1"/>
    </source>
</evidence>
<dbReference type="Gene3D" id="3.40.50.1820">
    <property type="entry name" value="alpha/beta hydrolase"/>
    <property type="match status" value="1"/>
</dbReference>
<dbReference type="EC" id="3.1.-.-" evidence="1"/>
<evidence type="ECO:0000256" key="1">
    <source>
        <dbReference type="RuleBase" id="RU365011"/>
    </source>
</evidence>
<dbReference type="GeneID" id="17302564"/>
<evidence type="ECO:0000313" key="5">
    <source>
        <dbReference type="Proteomes" id="UP000011087"/>
    </source>
</evidence>
<dbReference type="PANTHER" id="PTHR47909">
    <property type="entry name" value="ALPHA/BETA-HYDROLASES SUPERFAMILY PROTEIN"/>
    <property type="match status" value="1"/>
</dbReference>
<evidence type="ECO:0000259" key="2">
    <source>
        <dbReference type="Pfam" id="PF07819"/>
    </source>
</evidence>
<dbReference type="GO" id="GO:0005789">
    <property type="term" value="C:endoplasmic reticulum membrane"/>
    <property type="evidence" value="ECO:0007669"/>
    <property type="project" value="UniProtKB-SubCell"/>
</dbReference>
<dbReference type="STRING" id="905079.L1JBA7"/>